<reference evidence="2 3" key="1">
    <citation type="submission" date="2024-06" db="EMBL/GenBank/DDBJ databases">
        <title>A chromosome-level genome assembly of beet webworm, Loxostege sticticalis.</title>
        <authorList>
            <person name="Zhang Y."/>
        </authorList>
    </citation>
    <scope>NUCLEOTIDE SEQUENCE [LARGE SCALE GENOMIC DNA]</scope>
    <source>
        <strain evidence="2">AQ026</strain>
        <tissue evidence="2">Whole body</tissue>
    </source>
</reference>
<proteinExistence type="predicted"/>
<organism evidence="2 3">
    <name type="scientific">Loxostege sticticalis</name>
    <name type="common">Beet webworm moth</name>
    <dbReference type="NCBI Taxonomy" id="481309"/>
    <lineage>
        <taxon>Eukaryota</taxon>
        <taxon>Metazoa</taxon>
        <taxon>Ecdysozoa</taxon>
        <taxon>Arthropoda</taxon>
        <taxon>Hexapoda</taxon>
        <taxon>Insecta</taxon>
        <taxon>Pterygota</taxon>
        <taxon>Neoptera</taxon>
        <taxon>Endopterygota</taxon>
        <taxon>Lepidoptera</taxon>
        <taxon>Glossata</taxon>
        <taxon>Ditrysia</taxon>
        <taxon>Pyraloidea</taxon>
        <taxon>Crambidae</taxon>
        <taxon>Pyraustinae</taxon>
        <taxon>Loxostege</taxon>
    </lineage>
</organism>
<feature type="chain" id="PRO_5046027898" evidence="1">
    <location>
        <begin position="19"/>
        <end position="262"/>
    </location>
</feature>
<evidence type="ECO:0000256" key="1">
    <source>
        <dbReference type="SAM" id="SignalP"/>
    </source>
</evidence>
<keyword evidence="3" id="KW-1185">Reference proteome</keyword>
<keyword evidence="1" id="KW-0732">Signal</keyword>
<dbReference type="Proteomes" id="UP001549920">
    <property type="component" value="Unassembled WGS sequence"/>
</dbReference>
<sequence length="262" mass="30192">MRSYLGVLVLLNVAFLSAKELYDSKLDRHLIACHSTDFTCFKKQYESFRNHVLLGNPRLGVEEYEPYYFRYGDTGTCIGLAGLEESRLTGVGLDSDENLYMLVLELPLKIQQVENFTAPACSAPAQEFQSIGMHTGPLKRFTGNATIQITFPYELRKKKGQTHMILGEEGLDVILDIPDLTQFKFGNEEDRKEYELSEWAYELVQHIDAAEEFVLPYTSKIRKINEKIPVERYLLLYPEEQYTDIHFAFTDSPFFDVIVSKK</sequence>
<protein>
    <submittedName>
        <fullName evidence="2">Uncharacterized protein</fullName>
    </submittedName>
</protein>
<name>A0ABR3HTR5_LOXSC</name>
<dbReference type="InterPro" id="IPR038606">
    <property type="entry name" value="To_sf"/>
</dbReference>
<dbReference type="EMBL" id="JBEUOH010000013">
    <property type="protein sequence ID" value="KAL0879889.1"/>
    <property type="molecule type" value="Genomic_DNA"/>
</dbReference>
<accession>A0ABR3HTR5</accession>
<evidence type="ECO:0000313" key="2">
    <source>
        <dbReference type="EMBL" id="KAL0879889.1"/>
    </source>
</evidence>
<dbReference type="Gene3D" id="3.15.10.30">
    <property type="entry name" value="Haemolymph juvenile hormone binding protein"/>
    <property type="match status" value="1"/>
</dbReference>
<evidence type="ECO:0000313" key="3">
    <source>
        <dbReference type="Proteomes" id="UP001549920"/>
    </source>
</evidence>
<feature type="signal peptide" evidence="1">
    <location>
        <begin position="1"/>
        <end position="18"/>
    </location>
</feature>
<gene>
    <name evidence="2" type="ORF">ABMA27_002415</name>
</gene>
<comment type="caution">
    <text evidence="2">The sequence shown here is derived from an EMBL/GenBank/DDBJ whole genome shotgun (WGS) entry which is preliminary data.</text>
</comment>